<comment type="subcellular location">
    <subcellularLocation>
        <location evidence="1 9">Cell membrane</location>
        <topology evidence="1 9">Multi-pass membrane protein</topology>
    </subcellularLocation>
</comment>
<dbReference type="Pfam" id="PF05525">
    <property type="entry name" value="Branch_AA_trans"/>
    <property type="match status" value="1"/>
</dbReference>
<keyword evidence="3 9" id="KW-0813">Transport</keyword>
<evidence type="ECO:0000256" key="5">
    <source>
        <dbReference type="ARBA" id="ARBA00022692"/>
    </source>
</evidence>
<feature type="transmembrane region" description="Helical" evidence="9">
    <location>
        <begin position="291"/>
        <end position="316"/>
    </location>
</feature>
<evidence type="ECO:0000256" key="2">
    <source>
        <dbReference type="ARBA" id="ARBA00008540"/>
    </source>
</evidence>
<feature type="transmembrane region" description="Helical" evidence="9">
    <location>
        <begin position="60"/>
        <end position="79"/>
    </location>
</feature>
<feature type="transmembrane region" description="Helical" evidence="9">
    <location>
        <begin position="388"/>
        <end position="409"/>
    </location>
</feature>
<dbReference type="PANTHER" id="PTHR30588:SF0">
    <property type="entry name" value="BRANCHED-CHAIN AMINO ACID PERMEASE BRNQ"/>
    <property type="match status" value="1"/>
</dbReference>
<feature type="transmembrane region" description="Helical" evidence="9">
    <location>
        <begin position="421"/>
        <end position="442"/>
    </location>
</feature>
<proteinExistence type="inferred from homology"/>
<protein>
    <recommendedName>
        <fullName evidence="9">Branched-chain amino acid transport system carrier protein</fullName>
    </recommendedName>
</protein>
<sequence>MQYQNSENKEDKEHKYEGDDKMTKERKDIFIAGFALFAIFFGAGNLIFPPSLGLAAGKAWPLAALGFLLTDPVLPVLGVIATSKVGGKAEDLGKRVSPLFAKILGAVCILVIGPLFAVPRTAATVYEIAIKPVMPSSPLLITSLIFFVITYMLVINQSGVIDKIGKYLTPALLVILTVIIGACVINPIGEIVAPQPGNFFLKGFEEGYQTMDALGASLMAGIVLSDLIFRGYKDRKKQQHMTTRIGLVAAALLAFIYGGLTYVGAAGSAIFSSDMPRVDLLLGLVNEIFGTAGTISIAVAVSLACLTTSIGLTATAANYFSGISNGKLSYKAVAIAVVVCSFALSNFGVEGLISIAVPILCTVYPLIIVLILTTLFDEHIPNDHTYRGSVLGAFIVSLTMTLNSTFNILNGPMVLIQKLPLYANGFPWIVPSIVLGIAFMIYGKMTQKNQPGEGLAGENRTA</sequence>
<feature type="transmembrane region" description="Helical" evidence="9">
    <location>
        <begin position="355"/>
        <end position="376"/>
    </location>
</feature>
<dbReference type="Proteomes" id="UP000027946">
    <property type="component" value="Unassembled WGS sequence"/>
</dbReference>
<reference evidence="10 11" key="1">
    <citation type="submission" date="2014-03" db="EMBL/GenBank/DDBJ databases">
        <title>Genome sequence of Clostridium litorale W6, DSM 5388.</title>
        <authorList>
            <person name="Poehlein A."/>
            <person name="Jagirdar A."/>
            <person name="Khonsari B."/>
            <person name="Chibani C.M."/>
            <person name="Gutierrez Gutierrez D.A."/>
            <person name="Davydova E."/>
            <person name="Alghaithi H.S."/>
            <person name="Nair K.P."/>
            <person name="Dhamotharan K."/>
            <person name="Chandran L."/>
            <person name="G W."/>
            <person name="Daniel R."/>
        </authorList>
    </citation>
    <scope>NUCLEOTIDE SEQUENCE [LARGE SCALE GENOMIC DNA]</scope>
    <source>
        <strain evidence="10 11">W6</strain>
    </source>
</reference>
<dbReference type="InterPro" id="IPR004685">
    <property type="entry name" value="Brnchd-chn_aa_trnsp_Livcs"/>
</dbReference>
<keyword evidence="8 9" id="KW-0472">Membrane</keyword>
<feature type="transmembrane region" description="Helical" evidence="9">
    <location>
        <begin position="250"/>
        <end position="271"/>
    </location>
</feature>
<organism evidence="10 11">
    <name type="scientific">Peptoclostridium litorale DSM 5388</name>
    <dbReference type="NCBI Taxonomy" id="1121324"/>
    <lineage>
        <taxon>Bacteria</taxon>
        <taxon>Bacillati</taxon>
        <taxon>Bacillota</taxon>
        <taxon>Clostridia</taxon>
        <taxon>Peptostreptococcales</taxon>
        <taxon>Peptoclostridiaceae</taxon>
        <taxon>Peptoclostridium</taxon>
    </lineage>
</organism>
<dbReference type="GO" id="GO:0015818">
    <property type="term" value="P:isoleucine transport"/>
    <property type="evidence" value="ECO:0007669"/>
    <property type="project" value="TreeGrafter"/>
</dbReference>
<name>A0A069RBT9_PEPLI</name>
<dbReference type="GO" id="GO:0015820">
    <property type="term" value="P:L-leucine transport"/>
    <property type="evidence" value="ECO:0007669"/>
    <property type="project" value="TreeGrafter"/>
</dbReference>
<dbReference type="GO" id="GO:0005886">
    <property type="term" value="C:plasma membrane"/>
    <property type="evidence" value="ECO:0007669"/>
    <property type="project" value="UniProtKB-SubCell"/>
</dbReference>
<dbReference type="GO" id="GO:0015190">
    <property type="term" value="F:L-leucine transmembrane transporter activity"/>
    <property type="evidence" value="ECO:0007669"/>
    <property type="project" value="TreeGrafter"/>
</dbReference>
<evidence type="ECO:0000256" key="6">
    <source>
        <dbReference type="ARBA" id="ARBA00022970"/>
    </source>
</evidence>
<keyword evidence="6 9" id="KW-0029">Amino-acid transport</keyword>
<comment type="function">
    <text evidence="9">Component of the transport system for branched-chain amino acids.</text>
</comment>
<gene>
    <name evidence="10" type="primary">braB3</name>
    <name evidence="10" type="ORF">CLIT_23c05010</name>
</gene>
<dbReference type="GO" id="GO:0015188">
    <property type="term" value="F:L-isoleucine transmembrane transporter activity"/>
    <property type="evidence" value="ECO:0007669"/>
    <property type="project" value="TreeGrafter"/>
</dbReference>
<dbReference type="AlphaFoldDB" id="A0A069RBT9"/>
<evidence type="ECO:0000256" key="3">
    <source>
        <dbReference type="ARBA" id="ARBA00022448"/>
    </source>
</evidence>
<dbReference type="GO" id="GO:0005304">
    <property type="term" value="F:L-valine transmembrane transporter activity"/>
    <property type="evidence" value="ECO:0007669"/>
    <property type="project" value="TreeGrafter"/>
</dbReference>
<evidence type="ECO:0000256" key="7">
    <source>
        <dbReference type="ARBA" id="ARBA00022989"/>
    </source>
</evidence>
<evidence type="ECO:0000313" key="11">
    <source>
        <dbReference type="Proteomes" id="UP000027946"/>
    </source>
</evidence>
<dbReference type="eggNOG" id="COG1114">
    <property type="taxonomic scope" value="Bacteria"/>
</dbReference>
<evidence type="ECO:0000256" key="9">
    <source>
        <dbReference type="RuleBase" id="RU362122"/>
    </source>
</evidence>
<dbReference type="EMBL" id="JJMM01000026">
    <property type="protein sequence ID" value="KDR94228.1"/>
    <property type="molecule type" value="Genomic_DNA"/>
</dbReference>
<feature type="transmembrane region" description="Helical" evidence="9">
    <location>
        <begin position="167"/>
        <end position="188"/>
    </location>
</feature>
<evidence type="ECO:0000256" key="4">
    <source>
        <dbReference type="ARBA" id="ARBA00022475"/>
    </source>
</evidence>
<comment type="similarity">
    <text evidence="2 9">Belongs to the branched chain amino acid transporter family.</text>
</comment>
<keyword evidence="5 9" id="KW-0812">Transmembrane</keyword>
<comment type="caution">
    <text evidence="10">The sequence shown here is derived from an EMBL/GenBank/DDBJ whole genome shotgun (WGS) entry which is preliminary data.</text>
</comment>
<evidence type="ECO:0000256" key="1">
    <source>
        <dbReference type="ARBA" id="ARBA00004651"/>
    </source>
</evidence>
<keyword evidence="7 9" id="KW-1133">Transmembrane helix</keyword>
<accession>A0A069RBT9</accession>
<feature type="transmembrane region" description="Helical" evidence="9">
    <location>
        <begin position="208"/>
        <end position="229"/>
    </location>
</feature>
<dbReference type="NCBIfam" id="TIGR00796">
    <property type="entry name" value="livcs"/>
    <property type="match status" value="1"/>
</dbReference>
<keyword evidence="11" id="KW-1185">Reference proteome</keyword>
<feature type="transmembrane region" description="Helical" evidence="9">
    <location>
        <begin position="137"/>
        <end position="155"/>
    </location>
</feature>
<feature type="transmembrane region" description="Helical" evidence="9">
    <location>
        <begin position="99"/>
        <end position="117"/>
    </location>
</feature>
<feature type="transmembrane region" description="Helical" evidence="9">
    <location>
        <begin position="328"/>
        <end position="349"/>
    </location>
</feature>
<evidence type="ECO:0000256" key="8">
    <source>
        <dbReference type="ARBA" id="ARBA00023136"/>
    </source>
</evidence>
<evidence type="ECO:0000313" key="10">
    <source>
        <dbReference type="EMBL" id="KDR94228.1"/>
    </source>
</evidence>
<dbReference type="PANTHER" id="PTHR30588">
    <property type="entry name" value="BRANCHED-CHAIN AMINO ACID TRANSPORT SYSTEM 2 CARRIER PROTEIN"/>
    <property type="match status" value="1"/>
</dbReference>
<keyword evidence="4" id="KW-1003">Cell membrane</keyword>
<feature type="transmembrane region" description="Helical" evidence="9">
    <location>
        <begin position="29"/>
        <end position="48"/>
    </location>
</feature>